<dbReference type="STRING" id="647171.MetfoDRAFT_0378"/>
<dbReference type="NCBIfam" id="TIGR03267">
    <property type="entry name" value="methan_mark_2"/>
    <property type="match status" value="1"/>
</dbReference>
<feature type="domain" description="PurM-like N-terminal" evidence="1">
    <location>
        <begin position="61"/>
        <end position="168"/>
    </location>
</feature>
<dbReference type="GO" id="GO:0009228">
    <property type="term" value="P:thiamine biosynthetic process"/>
    <property type="evidence" value="ECO:0007669"/>
    <property type="project" value="InterPro"/>
</dbReference>
<evidence type="ECO:0000313" key="3">
    <source>
        <dbReference type="EMBL" id="EHP88580.1"/>
    </source>
</evidence>
<reference evidence="3 4" key="1">
    <citation type="submission" date="2011-09" db="EMBL/GenBank/DDBJ databases">
        <title>The draft genome of Methanotorris formicicus Mc-S-70.</title>
        <authorList>
            <consortium name="US DOE Joint Genome Institute (JGI-PGF)"/>
            <person name="Lucas S."/>
            <person name="Han J."/>
            <person name="Lapidus A."/>
            <person name="Cheng J.-F."/>
            <person name="Goodwin L."/>
            <person name="Pitluck S."/>
            <person name="Peters L."/>
            <person name="Land M.L."/>
            <person name="Hauser L."/>
            <person name="Sieprawska-Lupa M."/>
            <person name="Takai K."/>
            <person name="Miyazaki J."/>
            <person name="Whitman W."/>
            <person name="Woyke T.J."/>
        </authorList>
    </citation>
    <scope>NUCLEOTIDE SEQUENCE [LARGE SCALE GENOMIC DNA]</scope>
    <source>
        <strain evidence="3 4">Mc-S-70</strain>
    </source>
</reference>
<evidence type="ECO:0000313" key="4">
    <source>
        <dbReference type="Proteomes" id="UP000003706"/>
    </source>
</evidence>
<protein>
    <submittedName>
        <fullName evidence="3">Methanogenesis marker protein 2</fullName>
    </submittedName>
</protein>
<dbReference type="AlphaFoldDB" id="H1KX55"/>
<dbReference type="Gene3D" id="3.90.650.10">
    <property type="entry name" value="PurM-like C-terminal domain"/>
    <property type="match status" value="1"/>
</dbReference>
<comment type="caution">
    <text evidence="3">The sequence shown here is derived from an EMBL/GenBank/DDBJ whole genome shotgun (WGS) entry which is preliminary data.</text>
</comment>
<dbReference type="SUPFAM" id="SSF55326">
    <property type="entry name" value="PurM N-terminal domain-like"/>
    <property type="match status" value="1"/>
</dbReference>
<dbReference type="EMBL" id="AGJL01000006">
    <property type="protein sequence ID" value="EHP88580.1"/>
    <property type="molecule type" value="Genomic_DNA"/>
</dbReference>
<dbReference type="SUPFAM" id="SSF56042">
    <property type="entry name" value="PurM C-terminal domain-like"/>
    <property type="match status" value="1"/>
</dbReference>
<proteinExistence type="predicted"/>
<accession>H1KX55</accession>
<dbReference type="InterPro" id="IPR017668">
    <property type="entry name" value="Methan_mark_2"/>
</dbReference>
<dbReference type="Proteomes" id="UP000003706">
    <property type="component" value="Unassembled WGS sequence"/>
</dbReference>
<dbReference type="PATRIC" id="fig|647171.4.peg.372"/>
<feature type="domain" description="PurM-like C-terminal" evidence="2">
    <location>
        <begin position="198"/>
        <end position="320"/>
    </location>
</feature>
<dbReference type="CDD" id="cd02192">
    <property type="entry name" value="PurM-like3"/>
    <property type="match status" value="1"/>
</dbReference>
<dbReference type="Pfam" id="PF02769">
    <property type="entry name" value="AIRS_C"/>
    <property type="match status" value="1"/>
</dbReference>
<evidence type="ECO:0000259" key="2">
    <source>
        <dbReference type="Pfam" id="PF02769"/>
    </source>
</evidence>
<gene>
    <name evidence="3" type="ORF">MetfoDRAFT_0378</name>
</gene>
<dbReference type="Pfam" id="PF00586">
    <property type="entry name" value="AIRS"/>
    <property type="match status" value="1"/>
</dbReference>
<dbReference type="GO" id="GO:0009030">
    <property type="term" value="F:thiamine-phosphate kinase activity"/>
    <property type="evidence" value="ECO:0007669"/>
    <property type="project" value="InterPro"/>
</dbReference>
<dbReference type="PIRSF" id="PIRSF036540">
    <property type="entry name" value="UCP036540_AIR"/>
    <property type="match status" value="1"/>
</dbReference>
<dbReference type="Gene3D" id="3.30.1330.10">
    <property type="entry name" value="PurM-like, N-terminal domain"/>
    <property type="match status" value="1"/>
</dbReference>
<dbReference type="InterPro" id="IPR006283">
    <property type="entry name" value="ThiL-like"/>
</dbReference>
<sequence>MVLKIRKAILPTKKGDFMNLKKLAEEIKNFEGVIRKKEIKNVVSNFVFEEEYDFDIIVDFGDDAAVVGIDEENAILLAADGIWGKLLEADPWWAGYCSVLVNANDIAAMGGKPIAMTNIISIKDCSIGREVLNGVKEGVKKFGIPMVGGHTHPDAQCNVLDVSITGIVKKDCILRSDNAKIGDKIIFAYDLDGKLHEKFKLNWDTTTMKSKKLVREQLKALTIIGEEKLANSCKDISNPGAIGTLGMLLEVSKKGGVVDITKIPKPEDVPLNYWLKVYPGSAFVFTVKEENVKRIIEILEEVNITAEVCGDVIGDNRLIISDGEENEVVFDFEKEYICGC</sequence>
<dbReference type="PANTHER" id="PTHR30270:SF0">
    <property type="entry name" value="THIAMINE-MONOPHOSPHATE KINASE"/>
    <property type="match status" value="1"/>
</dbReference>
<dbReference type="InterPro" id="IPR011413">
    <property type="entry name" value="UCP036540_AIR"/>
</dbReference>
<evidence type="ECO:0000259" key="1">
    <source>
        <dbReference type="Pfam" id="PF00586"/>
    </source>
</evidence>
<dbReference type="InterPro" id="IPR036676">
    <property type="entry name" value="PurM-like_C_sf"/>
</dbReference>
<organism evidence="3 4">
    <name type="scientific">Methanotorris formicicus Mc-S-70</name>
    <dbReference type="NCBI Taxonomy" id="647171"/>
    <lineage>
        <taxon>Archaea</taxon>
        <taxon>Methanobacteriati</taxon>
        <taxon>Methanobacteriota</taxon>
        <taxon>Methanomada group</taxon>
        <taxon>Methanococci</taxon>
        <taxon>Methanococcales</taxon>
        <taxon>Methanocaldococcaceae</taxon>
        <taxon>Methanotorris</taxon>
    </lineage>
</organism>
<dbReference type="PANTHER" id="PTHR30270">
    <property type="entry name" value="THIAMINE-MONOPHOSPHATE KINASE"/>
    <property type="match status" value="1"/>
</dbReference>
<keyword evidence="4" id="KW-1185">Reference proteome</keyword>
<dbReference type="InterPro" id="IPR010918">
    <property type="entry name" value="PurM-like_C_dom"/>
</dbReference>
<dbReference type="InterPro" id="IPR036921">
    <property type="entry name" value="PurM-like_N_sf"/>
</dbReference>
<dbReference type="InterPro" id="IPR016188">
    <property type="entry name" value="PurM-like_N"/>
</dbReference>
<name>H1KX55_9EURY</name>